<name>A0A261FG56_9BIFI</name>
<proteinExistence type="predicted"/>
<protein>
    <submittedName>
        <fullName evidence="1">Uncharacterized protein</fullName>
    </submittedName>
</protein>
<comment type="caution">
    <text evidence="1">The sequence shown here is derived from an EMBL/GenBank/DDBJ whole genome shotgun (WGS) entry which is preliminary data.</text>
</comment>
<accession>A0A261FG56</accession>
<reference evidence="1 2" key="1">
    <citation type="journal article" date="2017" name="BMC Genomics">
        <title>Comparative genomic and phylogenomic analyses of the Bifidobacteriaceae family.</title>
        <authorList>
            <person name="Lugli G.A."/>
            <person name="Milani C."/>
            <person name="Turroni F."/>
            <person name="Duranti S."/>
            <person name="Mancabelli L."/>
            <person name="Mangifesta M."/>
            <person name="Ferrario C."/>
            <person name="Modesto M."/>
            <person name="Mattarelli P."/>
            <person name="Jiri K."/>
            <person name="van Sinderen D."/>
            <person name="Ventura M."/>
        </authorList>
    </citation>
    <scope>NUCLEOTIDE SEQUENCE [LARGE SCALE GENOMIC DNA]</scope>
    <source>
        <strain evidence="1 2">DSM 100201</strain>
    </source>
</reference>
<dbReference type="Proteomes" id="UP000216444">
    <property type="component" value="Unassembled WGS sequence"/>
</dbReference>
<dbReference type="EMBL" id="MWWV01000005">
    <property type="protein sequence ID" value="OZG58122.1"/>
    <property type="molecule type" value="Genomic_DNA"/>
</dbReference>
<gene>
    <name evidence="1" type="ORF">BTIS_0970</name>
</gene>
<organism evidence="1 2">
    <name type="scientific">Bifidobacterium tissieri</name>
    <dbReference type="NCBI Taxonomy" id="1630162"/>
    <lineage>
        <taxon>Bacteria</taxon>
        <taxon>Bacillati</taxon>
        <taxon>Actinomycetota</taxon>
        <taxon>Actinomycetes</taxon>
        <taxon>Bifidobacteriales</taxon>
        <taxon>Bifidobacteriaceae</taxon>
        <taxon>Bifidobacterium</taxon>
    </lineage>
</organism>
<dbReference type="AlphaFoldDB" id="A0A261FG56"/>
<sequence>MPIGRTHMANKYWGRRSVLIGSMYVSIEH</sequence>
<evidence type="ECO:0000313" key="2">
    <source>
        <dbReference type="Proteomes" id="UP000216444"/>
    </source>
</evidence>
<keyword evidence="2" id="KW-1185">Reference proteome</keyword>
<evidence type="ECO:0000313" key="1">
    <source>
        <dbReference type="EMBL" id="OZG58122.1"/>
    </source>
</evidence>